<accession>A0A136Q868</accession>
<name>A0A136Q868_9FIRM</name>
<gene>
    <name evidence="1" type="ORF">HMPREF3293_00253</name>
</gene>
<protein>
    <submittedName>
        <fullName evidence="1">Uncharacterized protein</fullName>
    </submittedName>
</protein>
<dbReference type="EMBL" id="LSZW01000023">
    <property type="protein sequence ID" value="KXK66865.1"/>
    <property type="molecule type" value="Genomic_DNA"/>
</dbReference>
<comment type="caution">
    <text evidence="1">The sequence shown here is derived from an EMBL/GenBank/DDBJ whole genome shotgun (WGS) entry which is preliminary data.</text>
</comment>
<keyword evidence="2" id="KW-1185">Reference proteome</keyword>
<dbReference type="Proteomes" id="UP000070366">
    <property type="component" value="Unassembled WGS sequence"/>
</dbReference>
<sequence length="44" mass="4647">MNTETIQTAHSPVPNSCTACGPAVHALKRQTKNGGTSVLPFYFA</sequence>
<reference evidence="1 2" key="1">
    <citation type="submission" date="2016-02" db="EMBL/GenBank/DDBJ databases">
        <authorList>
            <person name="Wen L."/>
            <person name="He K."/>
            <person name="Yang H."/>
        </authorList>
    </citation>
    <scope>NUCLEOTIDE SEQUENCE [LARGE SCALE GENOMIC DNA]</scope>
    <source>
        <strain evidence="1 2">DSM 22607</strain>
    </source>
</reference>
<dbReference type="AlphaFoldDB" id="A0A136Q868"/>
<dbReference type="STRING" id="626937.HMPREF3293_00253"/>
<evidence type="ECO:0000313" key="2">
    <source>
        <dbReference type="Proteomes" id="UP000070366"/>
    </source>
</evidence>
<organism evidence="1 2">
    <name type="scientific">Christensenella minuta</name>
    <dbReference type="NCBI Taxonomy" id="626937"/>
    <lineage>
        <taxon>Bacteria</taxon>
        <taxon>Bacillati</taxon>
        <taxon>Bacillota</taxon>
        <taxon>Clostridia</taxon>
        <taxon>Christensenellales</taxon>
        <taxon>Christensenellaceae</taxon>
        <taxon>Christensenella</taxon>
    </lineage>
</organism>
<evidence type="ECO:0000313" key="1">
    <source>
        <dbReference type="EMBL" id="KXK66865.1"/>
    </source>
</evidence>
<proteinExistence type="predicted"/>